<gene>
    <name evidence="1" type="primary">Dper\GL13969</name>
    <name evidence="1" type="ORF">Dper_GL13969</name>
</gene>
<dbReference type="InterPro" id="IPR010512">
    <property type="entry name" value="DUF1091"/>
</dbReference>
<dbReference type="AlphaFoldDB" id="B4GN83"/>
<evidence type="ECO:0000313" key="2">
    <source>
        <dbReference type="Proteomes" id="UP000008744"/>
    </source>
</evidence>
<dbReference type="KEGG" id="dpe:6594745"/>
<dbReference type="PANTHER" id="PTHR20898">
    <property type="entry name" value="DAEDALUS ON 3-RELATED-RELATED"/>
    <property type="match status" value="1"/>
</dbReference>
<dbReference type="OMA" id="QCTSFDK"/>
<dbReference type="Proteomes" id="UP000008744">
    <property type="component" value="Unassembled WGS sequence"/>
</dbReference>
<dbReference type="PhylomeDB" id="B4GN83"/>
<protein>
    <submittedName>
        <fullName evidence="1">GL13969</fullName>
    </submittedName>
</protein>
<reference evidence="1 2" key="1">
    <citation type="journal article" date="2007" name="Nature">
        <title>Evolution of genes and genomes on the Drosophila phylogeny.</title>
        <authorList>
            <consortium name="Drosophila 12 Genomes Consortium"/>
            <person name="Clark A.G."/>
            <person name="Eisen M.B."/>
            <person name="Smith D.R."/>
            <person name="Bergman C.M."/>
            <person name="Oliver B."/>
            <person name="Markow T.A."/>
            <person name="Kaufman T.C."/>
            <person name="Kellis M."/>
            <person name="Gelbart W."/>
            <person name="Iyer V.N."/>
            <person name="Pollard D.A."/>
            <person name="Sackton T.B."/>
            <person name="Larracuente A.M."/>
            <person name="Singh N.D."/>
            <person name="Abad J.P."/>
            <person name="Abt D.N."/>
            <person name="Adryan B."/>
            <person name="Aguade M."/>
            <person name="Akashi H."/>
            <person name="Anderson W.W."/>
            <person name="Aquadro C.F."/>
            <person name="Ardell D.H."/>
            <person name="Arguello R."/>
            <person name="Artieri C.G."/>
            <person name="Barbash D.A."/>
            <person name="Barker D."/>
            <person name="Barsanti P."/>
            <person name="Batterham P."/>
            <person name="Batzoglou S."/>
            <person name="Begun D."/>
            <person name="Bhutkar A."/>
            <person name="Blanco E."/>
            <person name="Bosak S.A."/>
            <person name="Bradley R.K."/>
            <person name="Brand A.D."/>
            <person name="Brent M.R."/>
            <person name="Brooks A.N."/>
            <person name="Brown R.H."/>
            <person name="Butlin R.K."/>
            <person name="Caggese C."/>
            <person name="Calvi B.R."/>
            <person name="Bernardo de Carvalho A."/>
            <person name="Caspi A."/>
            <person name="Castrezana S."/>
            <person name="Celniker S.E."/>
            <person name="Chang J.L."/>
            <person name="Chapple C."/>
            <person name="Chatterji S."/>
            <person name="Chinwalla A."/>
            <person name="Civetta A."/>
            <person name="Clifton S.W."/>
            <person name="Comeron J.M."/>
            <person name="Costello J.C."/>
            <person name="Coyne J.A."/>
            <person name="Daub J."/>
            <person name="David R.G."/>
            <person name="Delcher A.L."/>
            <person name="Delehaunty K."/>
            <person name="Do C.B."/>
            <person name="Ebling H."/>
            <person name="Edwards K."/>
            <person name="Eickbush T."/>
            <person name="Evans J.D."/>
            <person name="Filipski A."/>
            <person name="Findeiss S."/>
            <person name="Freyhult E."/>
            <person name="Fulton L."/>
            <person name="Fulton R."/>
            <person name="Garcia A.C."/>
            <person name="Gardiner A."/>
            <person name="Garfield D.A."/>
            <person name="Garvin B.E."/>
            <person name="Gibson G."/>
            <person name="Gilbert D."/>
            <person name="Gnerre S."/>
            <person name="Godfrey J."/>
            <person name="Good R."/>
            <person name="Gotea V."/>
            <person name="Gravely B."/>
            <person name="Greenberg A.J."/>
            <person name="Griffiths-Jones S."/>
            <person name="Gross S."/>
            <person name="Guigo R."/>
            <person name="Gustafson E.A."/>
            <person name="Haerty W."/>
            <person name="Hahn M.W."/>
            <person name="Halligan D.L."/>
            <person name="Halpern A.L."/>
            <person name="Halter G.M."/>
            <person name="Han M.V."/>
            <person name="Heger A."/>
            <person name="Hillier L."/>
            <person name="Hinrichs A.S."/>
            <person name="Holmes I."/>
            <person name="Hoskins R.A."/>
            <person name="Hubisz M.J."/>
            <person name="Hultmark D."/>
            <person name="Huntley M.A."/>
            <person name="Jaffe D.B."/>
            <person name="Jagadeeshan S."/>
            <person name="Jeck W.R."/>
            <person name="Johnson J."/>
            <person name="Jones C.D."/>
            <person name="Jordan W.C."/>
            <person name="Karpen G.H."/>
            <person name="Kataoka E."/>
            <person name="Keightley P.D."/>
            <person name="Kheradpour P."/>
            <person name="Kirkness E.F."/>
            <person name="Koerich L.B."/>
            <person name="Kristiansen K."/>
            <person name="Kudrna D."/>
            <person name="Kulathinal R.J."/>
            <person name="Kumar S."/>
            <person name="Kwok R."/>
            <person name="Lander E."/>
            <person name="Langley C.H."/>
            <person name="Lapoint R."/>
            <person name="Lazzaro B.P."/>
            <person name="Lee S.J."/>
            <person name="Levesque L."/>
            <person name="Li R."/>
            <person name="Lin C.F."/>
            <person name="Lin M.F."/>
            <person name="Lindblad-Toh K."/>
            <person name="Llopart A."/>
            <person name="Long M."/>
            <person name="Low L."/>
            <person name="Lozovsky E."/>
            <person name="Lu J."/>
            <person name="Luo M."/>
            <person name="Machado C.A."/>
            <person name="Makalowski W."/>
            <person name="Marzo M."/>
            <person name="Matsuda M."/>
            <person name="Matzkin L."/>
            <person name="McAllister B."/>
            <person name="McBride C.S."/>
            <person name="McKernan B."/>
            <person name="McKernan K."/>
            <person name="Mendez-Lago M."/>
            <person name="Minx P."/>
            <person name="Mollenhauer M.U."/>
            <person name="Montooth K."/>
            <person name="Mount S.M."/>
            <person name="Mu X."/>
            <person name="Myers E."/>
            <person name="Negre B."/>
            <person name="Newfeld S."/>
            <person name="Nielsen R."/>
            <person name="Noor M.A."/>
            <person name="O'Grady P."/>
            <person name="Pachter L."/>
            <person name="Papaceit M."/>
            <person name="Parisi M.J."/>
            <person name="Parisi M."/>
            <person name="Parts L."/>
            <person name="Pedersen J.S."/>
            <person name="Pesole G."/>
            <person name="Phillippy A.M."/>
            <person name="Ponting C.P."/>
            <person name="Pop M."/>
            <person name="Porcelli D."/>
            <person name="Powell J.R."/>
            <person name="Prohaska S."/>
            <person name="Pruitt K."/>
            <person name="Puig M."/>
            <person name="Quesneville H."/>
            <person name="Ram K.R."/>
            <person name="Rand D."/>
            <person name="Rasmussen M.D."/>
            <person name="Reed L.K."/>
            <person name="Reenan R."/>
            <person name="Reily A."/>
            <person name="Remington K.A."/>
            <person name="Rieger T.T."/>
            <person name="Ritchie M.G."/>
            <person name="Robin C."/>
            <person name="Rogers Y.H."/>
            <person name="Rohde C."/>
            <person name="Rozas J."/>
            <person name="Rubenfield M.J."/>
            <person name="Ruiz A."/>
            <person name="Russo S."/>
            <person name="Salzberg S.L."/>
            <person name="Sanchez-Gracia A."/>
            <person name="Saranga D.J."/>
            <person name="Sato H."/>
            <person name="Schaeffer S.W."/>
            <person name="Schatz M.C."/>
            <person name="Schlenke T."/>
            <person name="Schwartz R."/>
            <person name="Segarra C."/>
            <person name="Singh R.S."/>
            <person name="Sirot L."/>
            <person name="Sirota M."/>
            <person name="Sisneros N.B."/>
            <person name="Smith C.D."/>
            <person name="Smith T.F."/>
            <person name="Spieth J."/>
            <person name="Stage D.E."/>
            <person name="Stark A."/>
            <person name="Stephan W."/>
            <person name="Strausberg R.L."/>
            <person name="Strempel S."/>
            <person name="Sturgill D."/>
            <person name="Sutton G."/>
            <person name="Sutton G.G."/>
            <person name="Tao W."/>
            <person name="Teichmann S."/>
            <person name="Tobari Y.N."/>
            <person name="Tomimura Y."/>
            <person name="Tsolas J.M."/>
            <person name="Valente V.L."/>
            <person name="Venter E."/>
            <person name="Venter J.C."/>
            <person name="Vicario S."/>
            <person name="Vieira F.G."/>
            <person name="Vilella A.J."/>
            <person name="Villasante A."/>
            <person name="Walenz B."/>
            <person name="Wang J."/>
            <person name="Wasserman M."/>
            <person name="Watts T."/>
            <person name="Wilson D."/>
            <person name="Wilson R.K."/>
            <person name="Wing R.A."/>
            <person name="Wolfner M.F."/>
            <person name="Wong A."/>
            <person name="Wong G.K."/>
            <person name="Wu C.I."/>
            <person name="Wu G."/>
            <person name="Yamamoto D."/>
            <person name="Yang H.P."/>
            <person name="Yang S.P."/>
            <person name="Yorke J.A."/>
            <person name="Yoshida K."/>
            <person name="Zdobnov E."/>
            <person name="Zhang P."/>
            <person name="Zhang Y."/>
            <person name="Zimin A.V."/>
            <person name="Baldwin J."/>
            <person name="Abdouelleil A."/>
            <person name="Abdulkadir J."/>
            <person name="Abebe A."/>
            <person name="Abera B."/>
            <person name="Abreu J."/>
            <person name="Acer S.C."/>
            <person name="Aftuck L."/>
            <person name="Alexander A."/>
            <person name="An P."/>
            <person name="Anderson E."/>
            <person name="Anderson S."/>
            <person name="Arachi H."/>
            <person name="Azer M."/>
            <person name="Bachantsang P."/>
            <person name="Barry A."/>
            <person name="Bayul T."/>
            <person name="Berlin A."/>
            <person name="Bessette D."/>
            <person name="Bloom T."/>
            <person name="Blye J."/>
            <person name="Boguslavskiy L."/>
            <person name="Bonnet C."/>
            <person name="Boukhgalter B."/>
            <person name="Bourzgui I."/>
            <person name="Brown A."/>
            <person name="Cahill P."/>
            <person name="Channer S."/>
            <person name="Cheshatsang Y."/>
            <person name="Chuda L."/>
            <person name="Citroen M."/>
            <person name="Collymore A."/>
            <person name="Cooke P."/>
            <person name="Costello M."/>
            <person name="D'Aco K."/>
            <person name="Daza R."/>
            <person name="De Haan G."/>
            <person name="DeGray S."/>
            <person name="DeMaso C."/>
            <person name="Dhargay N."/>
            <person name="Dooley K."/>
            <person name="Dooley E."/>
            <person name="Doricent M."/>
            <person name="Dorje P."/>
            <person name="Dorjee K."/>
            <person name="Dupes A."/>
            <person name="Elong R."/>
            <person name="Falk J."/>
            <person name="Farina A."/>
            <person name="Faro S."/>
            <person name="Ferguson D."/>
            <person name="Fisher S."/>
            <person name="Foley C.D."/>
            <person name="Franke A."/>
            <person name="Friedrich D."/>
            <person name="Gadbois L."/>
            <person name="Gearin G."/>
            <person name="Gearin C.R."/>
            <person name="Giannoukos G."/>
            <person name="Goode T."/>
            <person name="Graham J."/>
            <person name="Grandbois E."/>
            <person name="Grewal S."/>
            <person name="Gyaltsen K."/>
            <person name="Hafez N."/>
            <person name="Hagos B."/>
            <person name="Hall J."/>
            <person name="Henson C."/>
            <person name="Hollinger A."/>
            <person name="Honan T."/>
            <person name="Huard M.D."/>
            <person name="Hughes L."/>
            <person name="Hurhula B."/>
            <person name="Husby M.E."/>
            <person name="Kamat A."/>
            <person name="Kanga B."/>
            <person name="Kashin S."/>
            <person name="Khazanovich D."/>
            <person name="Kisner P."/>
            <person name="Lance K."/>
            <person name="Lara M."/>
            <person name="Lee W."/>
            <person name="Lennon N."/>
            <person name="Letendre F."/>
            <person name="LeVine R."/>
            <person name="Lipovsky A."/>
            <person name="Liu X."/>
            <person name="Liu J."/>
            <person name="Liu S."/>
            <person name="Lokyitsang T."/>
            <person name="Lokyitsang Y."/>
            <person name="Lubonja R."/>
            <person name="Lui A."/>
            <person name="MacDonald P."/>
            <person name="Magnisalis V."/>
            <person name="Maru K."/>
            <person name="Matthews C."/>
            <person name="McCusker W."/>
            <person name="McDonough S."/>
            <person name="Mehta T."/>
            <person name="Meldrim J."/>
            <person name="Meneus L."/>
            <person name="Mihai O."/>
            <person name="Mihalev A."/>
            <person name="Mihova T."/>
            <person name="Mittelman R."/>
            <person name="Mlenga V."/>
            <person name="Montmayeur A."/>
            <person name="Mulrain L."/>
            <person name="Navidi A."/>
            <person name="Naylor J."/>
            <person name="Negash T."/>
            <person name="Nguyen T."/>
            <person name="Nguyen N."/>
            <person name="Nicol R."/>
            <person name="Norbu C."/>
            <person name="Norbu N."/>
            <person name="Novod N."/>
            <person name="O'Neill B."/>
            <person name="Osman S."/>
            <person name="Markiewicz E."/>
            <person name="Oyono O.L."/>
            <person name="Patti C."/>
            <person name="Phunkhang P."/>
            <person name="Pierre F."/>
            <person name="Priest M."/>
            <person name="Raghuraman S."/>
            <person name="Rege F."/>
            <person name="Reyes R."/>
            <person name="Rise C."/>
            <person name="Rogov P."/>
            <person name="Ross K."/>
            <person name="Ryan E."/>
            <person name="Settipalli S."/>
            <person name="Shea T."/>
            <person name="Sherpa N."/>
            <person name="Shi L."/>
            <person name="Shih D."/>
            <person name="Sparrow T."/>
            <person name="Spaulding J."/>
            <person name="Stalker J."/>
            <person name="Stange-Thomann N."/>
            <person name="Stavropoulos S."/>
            <person name="Stone C."/>
            <person name="Strader C."/>
            <person name="Tesfaye S."/>
            <person name="Thomson T."/>
            <person name="Thoulutsang Y."/>
            <person name="Thoulutsang D."/>
            <person name="Topham K."/>
            <person name="Topping I."/>
            <person name="Tsamla T."/>
            <person name="Vassiliev H."/>
            <person name="Vo A."/>
            <person name="Wangchuk T."/>
            <person name="Wangdi T."/>
            <person name="Weiand M."/>
            <person name="Wilkinson J."/>
            <person name="Wilson A."/>
            <person name="Yadav S."/>
            <person name="Young G."/>
            <person name="Yu Q."/>
            <person name="Zembek L."/>
            <person name="Zhong D."/>
            <person name="Zimmer A."/>
            <person name="Zwirko Z."/>
            <person name="Jaffe D.B."/>
            <person name="Alvarez P."/>
            <person name="Brockman W."/>
            <person name="Butler J."/>
            <person name="Chin C."/>
            <person name="Gnerre S."/>
            <person name="Grabherr M."/>
            <person name="Kleber M."/>
            <person name="Mauceli E."/>
            <person name="MacCallum I."/>
        </authorList>
    </citation>
    <scope>NUCLEOTIDE SEQUENCE [LARGE SCALE GENOMIC DNA]</scope>
    <source>
        <strain evidence="2">MSH-3 / Tucson 14011-0111.49</strain>
    </source>
</reference>
<feature type="non-terminal residue" evidence="1">
    <location>
        <position position="1"/>
    </location>
</feature>
<proteinExistence type="predicted"/>
<dbReference type="Pfam" id="PF06477">
    <property type="entry name" value="DUF1091"/>
    <property type="match status" value="1"/>
</dbReference>
<organism evidence="2">
    <name type="scientific">Drosophila persimilis</name>
    <name type="common">Fruit fly</name>
    <dbReference type="NCBI Taxonomy" id="7234"/>
    <lineage>
        <taxon>Eukaryota</taxon>
        <taxon>Metazoa</taxon>
        <taxon>Ecdysozoa</taxon>
        <taxon>Arthropoda</taxon>
        <taxon>Hexapoda</taxon>
        <taxon>Insecta</taxon>
        <taxon>Pterygota</taxon>
        <taxon>Neoptera</taxon>
        <taxon>Endopterygota</taxon>
        <taxon>Diptera</taxon>
        <taxon>Brachycera</taxon>
        <taxon>Muscomorpha</taxon>
        <taxon>Ephydroidea</taxon>
        <taxon>Drosophilidae</taxon>
        <taxon>Drosophila</taxon>
        <taxon>Sophophora</taxon>
    </lineage>
</organism>
<dbReference type="OrthoDB" id="7789165at2759"/>
<dbReference type="PANTHER" id="PTHR20898:SF0">
    <property type="entry name" value="DAEDALUS ON 3-RELATED"/>
    <property type="match status" value="1"/>
</dbReference>
<dbReference type="SMART" id="SM00697">
    <property type="entry name" value="DM8"/>
    <property type="match status" value="1"/>
</dbReference>
<accession>B4GN83</accession>
<sequence length="159" mass="18834">ISSKFEFTNLKCTSLDRKFADFEYCHLRSVNRTYKYMSLKVNLFKTPITKIKVNGALFKRFSGYRPFMYNVTIDACRFLNNTESNPVAGYLYNFFNKYSNMNHTCPYDHDLQVEKLPIEFVNYQTTKVLPFPEGDYLLELHWYAYDINRAVVKVYGTLS</sequence>
<keyword evidence="2" id="KW-1185">Reference proteome</keyword>
<evidence type="ECO:0000313" key="1">
    <source>
        <dbReference type="EMBL" id="EDW39209.1"/>
    </source>
</evidence>
<dbReference type="EMBL" id="CH479186">
    <property type="protein sequence ID" value="EDW39209.1"/>
    <property type="molecule type" value="Genomic_DNA"/>
</dbReference>
<name>B4GN83_DROPE</name>
<dbReference type="HOGENOM" id="CLU_116900_0_0_1"/>